<keyword evidence="3 9" id="KW-0813">Transport</keyword>
<dbReference type="GO" id="GO:0005886">
    <property type="term" value="C:plasma membrane"/>
    <property type="evidence" value="ECO:0007669"/>
    <property type="project" value="TreeGrafter"/>
</dbReference>
<evidence type="ECO:0000256" key="7">
    <source>
        <dbReference type="ARBA" id="ARBA00023136"/>
    </source>
</evidence>
<keyword evidence="4 9" id="KW-0812">Transmembrane</keyword>
<evidence type="ECO:0008006" key="13">
    <source>
        <dbReference type="Google" id="ProtNLM"/>
    </source>
</evidence>
<dbReference type="EMBL" id="AP028215">
    <property type="protein sequence ID" value="BEI91241.1"/>
    <property type="molecule type" value="Genomic_DNA"/>
</dbReference>
<dbReference type="SUPFAM" id="SSF81338">
    <property type="entry name" value="Aquaporin-like"/>
    <property type="match status" value="1"/>
</dbReference>
<feature type="transmembrane region" description="Helical" evidence="10">
    <location>
        <begin position="106"/>
        <end position="125"/>
    </location>
</feature>
<dbReference type="KEGG" id="ccac:CcaHIS019_0400610"/>
<comment type="similarity">
    <text evidence="2 9">Belongs to the MIP/aquaporin (TC 1.A.8) family.</text>
</comment>
<evidence type="ECO:0000313" key="11">
    <source>
        <dbReference type="EMBL" id="BEI91241.1"/>
    </source>
</evidence>
<dbReference type="GO" id="GO:0015254">
    <property type="term" value="F:glycerol channel activity"/>
    <property type="evidence" value="ECO:0007669"/>
    <property type="project" value="TreeGrafter"/>
</dbReference>
<accession>A0AA48L3E6</accession>
<dbReference type="Proteomes" id="UP001233271">
    <property type="component" value="Chromosome 4"/>
</dbReference>
<dbReference type="Gene3D" id="1.20.1080.10">
    <property type="entry name" value="Glycerol uptake facilitator protein"/>
    <property type="match status" value="1"/>
</dbReference>
<evidence type="ECO:0000256" key="8">
    <source>
        <dbReference type="ARBA" id="ARBA00034651"/>
    </source>
</evidence>
<dbReference type="InterPro" id="IPR050363">
    <property type="entry name" value="MIP/Aquaporin"/>
</dbReference>
<feature type="transmembrane region" description="Helical" evidence="10">
    <location>
        <begin position="67"/>
        <end position="86"/>
    </location>
</feature>
<feature type="transmembrane region" description="Helical" evidence="10">
    <location>
        <begin position="219"/>
        <end position="239"/>
    </location>
</feature>
<dbReference type="RefSeq" id="XP_060456506.1">
    <property type="nucleotide sequence ID" value="XM_060599853.1"/>
</dbReference>
<dbReference type="GO" id="GO:0015250">
    <property type="term" value="F:water channel activity"/>
    <property type="evidence" value="ECO:0007669"/>
    <property type="project" value="TreeGrafter"/>
</dbReference>
<name>A0AA48L3E6_9TREE</name>
<keyword evidence="6 10" id="KW-1133">Transmembrane helix</keyword>
<keyword evidence="12" id="KW-1185">Reference proteome</keyword>
<gene>
    <name evidence="11" type="ORF">CcaverHIS019_0400610</name>
</gene>
<dbReference type="InterPro" id="IPR000425">
    <property type="entry name" value="MIP"/>
</dbReference>
<evidence type="ECO:0000256" key="1">
    <source>
        <dbReference type="ARBA" id="ARBA00004141"/>
    </source>
</evidence>
<dbReference type="GeneID" id="85495111"/>
<dbReference type="PANTHER" id="PTHR43829:SF9">
    <property type="entry name" value="AQUAPORIN-9"/>
    <property type="match status" value="1"/>
</dbReference>
<comment type="subcellular location">
    <subcellularLocation>
        <location evidence="1">Membrane</location>
        <topology evidence="1">Multi-pass membrane protein</topology>
    </subcellularLocation>
</comment>
<comment type="catalytic activity">
    <reaction evidence="8">
        <text>H2O(in) = H2O(out)</text>
        <dbReference type="Rhea" id="RHEA:29667"/>
        <dbReference type="ChEBI" id="CHEBI:15377"/>
    </reaction>
</comment>
<evidence type="ECO:0000256" key="9">
    <source>
        <dbReference type="RuleBase" id="RU000477"/>
    </source>
</evidence>
<dbReference type="AlphaFoldDB" id="A0AA48L3E6"/>
<evidence type="ECO:0000256" key="5">
    <source>
        <dbReference type="ARBA" id="ARBA00022737"/>
    </source>
</evidence>
<dbReference type="InterPro" id="IPR023271">
    <property type="entry name" value="Aquaporin-like"/>
</dbReference>
<proteinExistence type="inferred from homology"/>
<keyword evidence="7 10" id="KW-0472">Membrane</keyword>
<reference evidence="11" key="1">
    <citation type="journal article" date="2023" name="BMC Genomics">
        <title>Chromosome-level genome assemblies of Cutaneotrichosporon spp. (Trichosporonales, Basidiomycota) reveal imbalanced evolution between nucleotide sequences and chromosome synteny.</title>
        <authorList>
            <person name="Kobayashi Y."/>
            <person name="Kayamori A."/>
            <person name="Aoki K."/>
            <person name="Shiwa Y."/>
            <person name="Matsutani M."/>
            <person name="Fujita N."/>
            <person name="Sugita T."/>
            <person name="Iwasaki W."/>
            <person name="Tanaka N."/>
            <person name="Takashima M."/>
        </authorList>
    </citation>
    <scope>NUCLEOTIDE SEQUENCE</scope>
    <source>
        <strain evidence="11">HIS019</strain>
    </source>
</reference>
<evidence type="ECO:0000256" key="4">
    <source>
        <dbReference type="ARBA" id="ARBA00022692"/>
    </source>
</evidence>
<evidence type="ECO:0000256" key="10">
    <source>
        <dbReference type="SAM" id="Phobius"/>
    </source>
</evidence>
<feature type="transmembrane region" description="Helical" evidence="10">
    <location>
        <begin position="189"/>
        <end position="207"/>
    </location>
</feature>
<feature type="transmembrane region" description="Helical" evidence="10">
    <location>
        <begin position="272"/>
        <end position="292"/>
    </location>
</feature>
<dbReference type="PRINTS" id="PR00783">
    <property type="entry name" value="MINTRINSICP"/>
</dbReference>
<feature type="transmembrane region" description="Helical" evidence="10">
    <location>
        <begin position="137"/>
        <end position="155"/>
    </location>
</feature>
<dbReference type="PANTHER" id="PTHR43829">
    <property type="entry name" value="AQUAPORIN OR AQUAGLYCEROPORIN RELATED"/>
    <property type="match status" value="1"/>
</dbReference>
<evidence type="ECO:0000256" key="2">
    <source>
        <dbReference type="ARBA" id="ARBA00006175"/>
    </source>
</evidence>
<protein>
    <recommendedName>
        <fullName evidence="13">Aquaporin-like protein</fullName>
    </recommendedName>
</protein>
<evidence type="ECO:0000256" key="3">
    <source>
        <dbReference type="ARBA" id="ARBA00022448"/>
    </source>
</evidence>
<organism evidence="11 12">
    <name type="scientific">Cutaneotrichosporon cavernicola</name>
    <dbReference type="NCBI Taxonomy" id="279322"/>
    <lineage>
        <taxon>Eukaryota</taxon>
        <taxon>Fungi</taxon>
        <taxon>Dikarya</taxon>
        <taxon>Basidiomycota</taxon>
        <taxon>Agaricomycotina</taxon>
        <taxon>Tremellomycetes</taxon>
        <taxon>Trichosporonales</taxon>
        <taxon>Trichosporonaceae</taxon>
        <taxon>Cutaneotrichosporon</taxon>
    </lineage>
</organism>
<sequence length="318" mass="35222">MSSFDALNRYDSPRSTKAAYGTALDLPSDTDMNVITVVPVALDVEAQRTVETGHPLTIRMPEWLQPYVAEGCGIAVMIIIGLITNIQSTLTGEKDDPVSPNNVAYALGWGVGLMAGLFITIDALFRGFPWRRLLGYWLAQMIGSFLGACIVLGLYNQLLDQYEGHGVRTWRSATLFIIRAPAWESDIDAFFHEVIGSGLLLLGVAVVTDPGAAADWQTWAKALIMNWFFVAVSGCMGIHPGYAINPARDLGVRLACLAFGYSRELFTDRKWYWTWGCIIGPFVGGTIFTFLYDWVVRGRVEFTIPGLRRFLHGKRKAV</sequence>
<evidence type="ECO:0000313" key="12">
    <source>
        <dbReference type="Proteomes" id="UP001233271"/>
    </source>
</evidence>
<keyword evidence="5" id="KW-0677">Repeat</keyword>
<dbReference type="Pfam" id="PF00230">
    <property type="entry name" value="MIP"/>
    <property type="match status" value="1"/>
</dbReference>
<evidence type="ECO:0000256" key="6">
    <source>
        <dbReference type="ARBA" id="ARBA00022989"/>
    </source>
</evidence>